<keyword evidence="3" id="KW-1185">Reference proteome</keyword>
<gene>
    <name evidence="2" type="ORF">NDU88_000587</name>
</gene>
<name>A0AAV7WFX4_PLEWA</name>
<dbReference type="AlphaFoldDB" id="A0AAV7WFX4"/>
<comment type="caution">
    <text evidence="2">The sequence shown here is derived from an EMBL/GenBank/DDBJ whole genome shotgun (WGS) entry which is preliminary data.</text>
</comment>
<dbReference type="Proteomes" id="UP001066276">
    <property type="component" value="Chromosome 1_1"/>
</dbReference>
<organism evidence="2 3">
    <name type="scientific">Pleurodeles waltl</name>
    <name type="common">Iberian ribbed newt</name>
    <dbReference type="NCBI Taxonomy" id="8319"/>
    <lineage>
        <taxon>Eukaryota</taxon>
        <taxon>Metazoa</taxon>
        <taxon>Chordata</taxon>
        <taxon>Craniata</taxon>
        <taxon>Vertebrata</taxon>
        <taxon>Euteleostomi</taxon>
        <taxon>Amphibia</taxon>
        <taxon>Batrachia</taxon>
        <taxon>Caudata</taxon>
        <taxon>Salamandroidea</taxon>
        <taxon>Salamandridae</taxon>
        <taxon>Pleurodelinae</taxon>
        <taxon>Pleurodeles</taxon>
    </lineage>
</organism>
<feature type="region of interest" description="Disordered" evidence="1">
    <location>
        <begin position="58"/>
        <end position="125"/>
    </location>
</feature>
<dbReference type="EMBL" id="JANPWB010000001">
    <property type="protein sequence ID" value="KAJ1212944.1"/>
    <property type="molecule type" value="Genomic_DNA"/>
</dbReference>
<feature type="region of interest" description="Disordered" evidence="1">
    <location>
        <begin position="28"/>
        <end position="47"/>
    </location>
</feature>
<protein>
    <submittedName>
        <fullName evidence="2">Uncharacterized protein</fullName>
    </submittedName>
</protein>
<accession>A0AAV7WFX4</accession>
<evidence type="ECO:0000313" key="3">
    <source>
        <dbReference type="Proteomes" id="UP001066276"/>
    </source>
</evidence>
<proteinExistence type="predicted"/>
<evidence type="ECO:0000256" key="1">
    <source>
        <dbReference type="SAM" id="MobiDB-lite"/>
    </source>
</evidence>
<evidence type="ECO:0000313" key="2">
    <source>
        <dbReference type="EMBL" id="KAJ1212944.1"/>
    </source>
</evidence>
<sequence>MKIGISVSADRKKIGNRERTALFGAALARSPSETEWQRWNWKPKPSSERQRVFYLRQLARPGQRETLPGLQRKTPLAEDNPPSPPPGGLTAAAGAQPAQLPPQSVLVEPLTEKRRPHHSSQICHPGICTRRGIQKKFPANLSHIIHPQEK</sequence>
<reference evidence="2" key="1">
    <citation type="journal article" date="2022" name="bioRxiv">
        <title>Sequencing and chromosome-scale assembly of the giantPleurodeles waltlgenome.</title>
        <authorList>
            <person name="Brown T."/>
            <person name="Elewa A."/>
            <person name="Iarovenko S."/>
            <person name="Subramanian E."/>
            <person name="Araus A.J."/>
            <person name="Petzold A."/>
            <person name="Susuki M."/>
            <person name="Suzuki K.-i.T."/>
            <person name="Hayashi T."/>
            <person name="Toyoda A."/>
            <person name="Oliveira C."/>
            <person name="Osipova E."/>
            <person name="Leigh N.D."/>
            <person name="Simon A."/>
            <person name="Yun M.H."/>
        </authorList>
    </citation>
    <scope>NUCLEOTIDE SEQUENCE</scope>
    <source>
        <strain evidence="2">20211129_DDA</strain>
        <tissue evidence="2">Liver</tissue>
    </source>
</reference>
<feature type="compositionally biased region" description="Low complexity" evidence="1">
    <location>
        <begin position="88"/>
        <end position="104"/>
    </location>
</feature>